<dbReference type="OrthoDB" id="9811959at2"/>
<organism evidence="1 2">
    <name type="scientific">Hymenobacter edaphi</name>
    <dbReference type="NCBI Taxonomy" id="2211146"/>
    <lineage>
        <taxon>Bacteria</taxon>
        <taxon>Pseudomonadati</taxon>
        <taxon>Bacteroidota</taxon>
        <taxon>Cytophagia</taxon>
        <taxon>Cytophagales</taxon>
        <taxon>Hymenobacteraceae</taxon>
        <taxon>Hymenobacter</taxon>
    </lineage>
</organism>
<dbReference type="EMBL" id="QHKM01000007">
    <property type="protein sequence ID" value="RAK64188.1"/>
    <property type="molecule type" value="Genomic_DNA"/>
</dbReference>
<proteinExistence type="predicted"/>
<dbReference type="NCBIfam" id="TIGR02436">
    <property type="entry name" value="four helix bundle protein"/>
    <property type="match status" value="1"/>
</dbReference>
<dbReference type="InterPro" id="IPR036583">
    <property type="entry name" value="23S_rRNA_IVS_sf"/>
</dbReference>
<reference evidence="2" key="1">
    <citation type="submission" date="2018-05" db="EMBL/GenBank/DDBJ databases">
        <authorList>
            <person name="Nie L."/>
        </authorList>
    </citation>
    <scope>NUCLEOTIDE SEQUENCE [LARGE SCALE GENOMIC DNA]</scope>
    <source>
        <strain evidence="2">NL</strain>
    </source>
</reference>
<dbReference type="PANTHER" id="PTHR38471:SF2">
    <property type="entry name" value="FOUR HELIX BUNDLE PROTEIN"/>
    <property type="match status" value="1"/>
</dbReference>
<evidence type="ECO:0000313" key="2">
    <source>
        <dbReference type="Proteomes" id="UP000248553"/>
    </source>
</evidence>
<dbReference type="PANTHER" id="PTHR38471">
    <property type="entry name" value="FOUR HELIX BUNDLE PROTEIN"/>
    <property type="match status" value="1"/>
</dbReference>
<accession>A0A328BGA9</accession>
<protein>
    <submittedName>
        <fullName evidence="1">Four helix bundle protein</fullName>
    </submittedName>
</protein>
<dbReference type="Proteomes" id="UP000248553">
    <property type="component" value="Unassembled WGS sequence"/>
</dbReference>
<dbReference type="Gene3D" id="1.20.1440.60">
    <property type="entry name" value="23S rRNA-intervening sequence"/>
    <property type="match status" value="1"/>
</dbReference>
<comment type="caution">
    <text evidence="1">The sequence shown here is derived from an EMBL/GenBank/DDBJ whole genome shotgun (WGS) entry which is preliminary data.</text>
</comment>
<dbReference type="Pfam" id="PF05635">
    <property type="entry name" value="23S_rRNA_IVP"/>
    <property type="match status" value="1"/>
</dbReference>
<keyword evidence="2" id="KW-1185">Reference proteome</keyword>
<gene>
    <name evidence="1" type="ORF">DLM85_19175</name>
</gene>
<dbReference type="AlphaFoldDB" id="A0A328BGA9"/>
<dbReference type="SUPFAM" id="SSF158446">
    <property type="entry name" value="IVS-encoded protein-like"/>
    <property type="match status" value="1"/>
</dbReference>
<dbReference type="InterPro" id="IPR012657">
    <property type="entry name" value="23S_rRNA-intervening_sequence"/>
</dbReference>
<sequence length="126" mass="14890">MEERKFLRLNDIEAYRISFALSNRVWLAVGSWNSFARDTIGQQFVRSVDSISANIAEGFGRYGKRDKIKFFRYAQGSMYESLDWNEKAKVRQLLDIEQYESFFVELKRLPKALNGLIRYTDDMLKI</sequence>
<name>A0A328BGA9_9BACT</name>
<evidence type="ECO:0000313" key="1">
    <source>
        <dbReference type="EMBL" id="RAK64188.1"/>
    </source>
</evidence>